<reference evidence="3 4" key="1">
    <citation type="journal article" date="2016" name="Nat. Commun.">
        <title>Thousands of microbial genomes shed light on interconnected biogeochemical processes in an aquifer system.</title>
        <authorList>
            <person name="Anantharaman K."/>
            <person name="Brown C.T."/>
            <person name="Hug L.A."/>
            <person name="Sharon I."/>
            <person name="Castelle C.J."/>
            <person name="Probst A.J."/>
            <person name="Thomas B.C."/>
            <person name="Singh A."/>
            <person name="Wilkins M.J."/>
            <person name="Karaoz U."/>
            <person name="Brodie E.L."/>
            <person name="Williams K.H."/>
            <person name="Hubbard S.S."/>
            <person name="Banfield J.F."/>
        </authorList>
    </citation>
    <scope>NUCLEOTIDE SEQUENCE [LARGE SCALE GENOMIC DNA]</scope>
</reference>
<evidence type="ECO:0000313" key="4">
    <source>
        <dbReference type="Proteomes" id="UP000178042"/>
    </source>
</evidence>
<dbReference type="GO" id="GO:0008757">
    <property type="term" value="F:S-adenosylmethionine-dependent methyltransferase activity"/>
    <property type="evidence" value="ECO:0007669"/>
    <property type="project" value="InterPro"/>
</dbReference>
<gene>
    <name evidence="3" type="ORF">A3C86_01535</name>
</gene>
<evidence type="ECO:0000256" key="1">
    <source>
        <dbReference type="SAM" id="Phobius"/>
    </source>
</evidence>
<accession>A0A1F6DD31</accession>
<protein>
    <recommendedName>
        <fullName evidence="2">Methyltransferase type 11 domain-containing protein</fullName>
    </recommendedName>
</protein>
<evidence type="ECO:0000259" key="2">
    <source>
        <dbReference type="Pfam" id="PF08241"/>
    </source>
</evidence>
<keyword evidence="1" id="KW-0812">Transmembrane</keyword>
<keyword evidence="1" id="KW-0472">Membrane</keyword>
<feature type="transmembrane region" description="Helical" evidence="1">
    <location>
        <begin position="183"/>
        <end position="202"/>
    </location>
</feature>
<dbReference type="Pfam" id="PF08241">
    <property type="entry name" value="Methyltransf_11"/>
    <property type="match status" value="1"/>
</dbReference>
<feature type="transmembrane region" description="Helical" evidence="1">
    <location>
        <begin position="14"/>
        <end position="36"/>
    </location>
</feature>
<dbReference type="AlphaFoldDB" id="A0A1F6DD31"/>
<dbReference type="Gene3D" id="3.40.50.150">
    <property type="entry name" value="Vaccinia Virus protein VP39"/>
    <property type="match status" value="1"/>
</dbReference>
<sequence>MPDVRDFFKRWPNFYYFIAVVFGPMLMTGLSARGFLKKYPARGSVLNLGSGPRILGGGVTNVDIFQYPGVSLVADITRVPLGDGSAARIISDTVLEHVTDPIAAVAEMRRLLQHGGLAYVTAPFLYPFHSSPSDYQRWTRAGLLYLFRDFDIVEIGVRAGPISALTAYLCHFAGTVFSFGSEWLYSLVANLAMFVFFPLKLIDIIFNFWPQSHMVAAIHYCVVRKK</sequence>
<dbReference type="Proteomes" id="UP000178042">
    <property type="component" value="Unassembled WGS sequence"/>
</dbReference>
<proteinExistence type="predicted"/>
<feature type="domain" description="Methyltransferase type 11" evidence="2">
    <location>
        <begin position="72"/>
        <end position="119"/>
    </location>
</feature>
<keyword evidence="1" id="KW-1133">Transmembrane helix</keyword>
<evidence type="ECO:0000313" key="3">
    <source>
        <dbReference type="EMBL" id="OGG59315.1"/>
    </source>
</evidence>
<dbReference type="EMBL" id="MFLD01000027">
    <property type="protein sequence ID" value="OGG59315.1"/>
    <property type="molecule type" value="Genomic_DNA"/>
</dbReference>
<dbReference type="InterPro" id="IPR029063">
    <property type="entry name" value="SAM-dependent_MTases_sf"/>
</dbReference>
<dbReference type="SUPFAM" id="SSF53335">
    <property type="entry name" value="S-adenosyl-L-methionine-dependent methyltransferases"/>
    <property type="match status" value="1"/>
</dbReference>
<name>A0A1F6DD31_9BACT</name>
<feature type="transmembrane region" description="Helical" evidence="1">
    <location>
        <begin position="155"/>
        <end position="177"/>
    </location>
</feature>
<organism evidence="3 4">
    <name type="scientific">Candidatus Kaiserbacteria bacterium RIFCSPHIGHO2_02_FULL_49_16</name>
    <dbReference type="NCBI Taxonomy" id="1798490"/>
    <lineage>
        <taxon>Bacteria</taxon>
        <taxon>Candidatus Kaiseribacteriota</taxon>
    </lineage>
</organism>
<comment type="caution">
    <text evidence="3">The sequence shown here is derived from an EMBL/GenBank/DDBJ whole genome shotgun (WGS) entry which is preliminary data.</text>
</comment>
<dbReference type="InterPro" id="IPR013216">
    <property type="entry name" value="Methyltransf_11"/>
</dbReference>